<dbReference type="OrthoDB" id="1668162at2759"/>
<feature type="compositionally biased region" description="Polar residues" evidence="3">
    <location>
        <begin position="302"/>
        <end position="314"/>
    </location>
</feature>
<feature type="signal peptide" evidence="5">
    <location>
        <begin position="1"/>
        <end position="26"/>
    </location>
</feature>
<feature type="region of interest" description="Disordered" evidence="3">
    <location>
        <begin position="835"/>
        <end position="865"/>
    </location>
</feature>
<feature type="domain" description="FH2" evidence="6">
    <location>
        <begin position="419"/>
        <end position="849"/>
    </location>
</feature>
<keyword evidence="4" id="KW-0812">Transmembrane</keyword>
<dbReference type="Proteomes" id="UP000541444">
    <property type="component" value="Unassembled WGS sequence"/>
</dbReference>
<protein>
    <recommendedName>
        <fullName evidence="2">Formin-like protein</fullName>
    </recommendedName>
</protein>
<dbReference type="SUPFAM" id="SSF101447">
    <property type="entry name" value="Formin homology 2 domain (FH2 domain)"/>
    <property type="match status" value="1"/>
</dbReference>
<gene>
    <name evidence="7" type="ORF">GIB67_021154</name>
</gene>
<feature type="transmembrane region" description="Helical" evidence="4">
    <location>
        <begin position="231"/>
        <end position="254"/>
    </location>
</feature>
<feature type="region of interest" description="Disordered" evidence="3">
    <location>
        <begin position="352"/>
        <end position="386"/>
    </location>
</feature>
<evidence type="ECO:0000256" key="4">
    <source>
        <dbReference type="SAM" id="Phobius"/>
    </source>
</evidence>
<evidence type="ECO:0000259" key="6">
    <source>
        <dbReference type="PROSITE" id="PS51444"/>
    </source>
</evidence>
<feature type="compositionally biased region" description="Pro residues" evidence="3">
    <location>
        <begin position="840"/>
        <end position="857"/>
    </location>
</feature>
<sequence>MDVRRFGCGAVFIVLVCALGSGSSEGRTRGTDKFSFFLKNGALEIDDNMAEQLWINCRLELHFPSKTRPITKRNLEKASSILSSQMKQTILYCLRENNIPFRVSGEDDESKSWYMRYLELIFSWPNTSRRYLGQEILLAPVPAPEPSVQPPTFSPEPSFAPKPSFSLRSSFAPEPSFAPAPASHEDSDPPALAEVPQSYYFPQSFDFSEGPSNPDYSPNLPSEKSHGRTKVFIALAVTAAGTFLLTVLLLFCYCKCRKNTDLGYGKKDASPLLTLSLSNFSAVSSEKSALANSNNKEKIGTPSFSTNPSANGRASSMGIDMSMESNIQNSSLLQDPSTGAIEGAIAGTCEPAQPLKFAPGSLPPPPPIPSATKPGPGRPPPPTPALLPPRLPAHFPINLKVPPPSRFGLGKANDVLGSKDEAGAPKTKLKPFFWDKVAANSNNSMVWHQLNAGSFQFNEEMIETLFGAPVDKNKNERRKDLSQDPGMQYIRIIDSKKAQNLSILLRALNVTTEEVCDALQEGDQIPVELLQTLLKMAPTEDEELKLRLYCGELSLLGPAERFLKFLIDIPFAFKRMESLVFMSSLQEEILGVKESLSTLEIASKELRNSRLFLKLLEAVLKMGNRMNDGTFRGGAQAFKLDTLLKLADVKGTDGKTTLLHFVVQEIIRSEGVRAARVPRESQSISSIKSDDLVQNSPIETIVDYRTLGLEVVSGLGDELQKVRKAALLDADSLTSTVSKLGHGLVKTRDFLNLEMKSLDEDNGFHTMLKSFIERAEDDITWSLKEEKRIMALVKCTVDYFHGNTGKNDGLRLFVIVRDFLVMLDKACKEVRASTKKLEKIPPPTLPSSPDLHQPPPSDFRLSSTPDFRSRLFPAILGQRMDSFSSDDESLSP</sequence>
<comment type="similarity">
    <text evidence="1">Belongs to the formin-like family. Class-I subfamily.</text>
</comment>
<dbReference type="Gene3D" id="1.20.58.2220">
    <property type="entry name" value="Formin, FH2 domain"/>
    <property type="match status" value="1"/>
</dbReference>
<evidence type="ECO:0000256" key="2">
    <source>
        <dbReference type="RuleBase" id="RU361260"/>
    </source>
</evidence>
<keyword evidence="5" id="KW-0732">Signal</keyword>
<dbReference type="PANTHER" id="PTHR23213">
    <property type="entry name" value="FORMIN-RELATED"/>
    <property type="match status" value="1"/>
</dbReference>
<dbReference type="Pfam" id="PF02181">
    <property type="entry name" value="FH2"/>
    <property type="match status" value="1"/>
</dbReference>
<dbReference type="GO" id="GO:0051015">
    <property type="term" value="F:actin filament binding"/>
    <property type="evidence" value="ECO:0007669"/>
    <property type="project" value="InterPro"/>
</dbReference>
<dbReference type="GO" id="GO:0045010">
    <property type="term" value="P:actin nucleation"/>
    <property type="evidence" value="ECO:0007669"/>
    <property type="project" value="InterPro"/>
</dbReference>
<feature type="region of interest" description="Disordered" evidence="3">
    <location>
        <begin position="290"/>
        <end position="317"/>
    </location>
</feature>
<name>A0A7J7N783_9MAGN</name>
<dbReference type="PANTHER" id="PTHR23213:SF392">
    <property type="entry name" value="FORMIN-LIKE PROTEIN 3"/>
    <property type="match status" value="1"/>
</dbReference>
<keyword evidence="4" id="KW-0472">Membrane</keyword>
<dbReference type="InterPro" id="IPR027643">
    <property type="entry name" value="Formin-like_plant"/>
</dbReference>
<keyword evidence="4" id="KW-1133">Transmembrane helix</keyword>
<dbReference type="InterPro" id="IPR015425">
    <property type="entry name" value="FH2_Formin"/>
</dbReference>
<evidence type="ECO:0000313" key="8">
    <source>
        <dbReference type="Proteomes" id="UP000541444"/>
    </source>
</evidence>
<evidence type="ECO:0000256" key="1">
    <source>
        <dbReference type="ARBA" id="ARBA00025793"/>
    </source>
</evidence>
<dbReference type="SMART" id="SM00498">
    <property type="entry name" value="FH2"/>
    <property type="match status" value="1"/>
</dbReference>
<evidence type="ECO:0000313" key="7">
    <source>
        <dbReference type="EMBL" id="KAF6163005.1"/>
    </source>
</evidence>
<organism evidence="7 8">
    <name type="scientific">Kingdonia uniflora</name>
    <dbReference type="NCBI Taxonomy" id="39325"/>
    <lineage>
        <taxon>Eukaryota</taxon>
        <taxon>Viridiplantae</taxon>
        <taxon>Streptophyta</taxon>
        <taxon>Embryophyta</taxon>
        <taxon>Tracheophyta</taxon>
        <taxon>Spermatophyta</taxon>
        <taxon>Magnoliopsida</taxon>
        <taxon>Ranunculales</taxon>
        <taxon>Circaeasteraceae</taxon>
        <taxon>Kingdonia</taxon>
    </lineage>
</organism>
<evidence type="ECO:0000256" key="3">
    <source>
        <dbReference type="SAM" id="MobiDB-lite"/>
    </source>
</evidence>
<dbReference type="AlphaFoldDB" id="A0A7J7N783"/>
<dbReference type="InterPro" id="IPR042201">
    <property type="entry name" value="FH2_Formin_sf"/>
</dbReference>
<reference evidence="7 8" key="1">
    <citation type="journal article" date="2020" name="IScience">
        <title>Genome Sequencing of the Endangered Kingdonia uniflora (Circaeasteraceae, Ranunculales) Reveals Potential Mechanisms of Evolutionary Specialization.</title>
        <authorList>
            <person name="Sun Y."/>
            <person name="Deng T."/>
            <person name="Zhang A."/>
            <person name="Moore M.J."/>
            <person name="Landis J.B."/>
            <person name="Lin N."/>
            <person name="Zhang H."/>
            <person name="Zhang X."/>
            <person name="Huang J."/>
            <person name="Zhang X."/>
            <person name="Sun H."/>
            <person name="Wang H."/>
        </authorList>
    </citation>
    <scope>NUCLEOTIDE SEQUENCE [LARGE SCALE GENOMIC DNA]</scope>
    <source>
        <strain evidence="7">TB1705</strain>
        <tissue evidence="7">Leaf</tissue>
    </source>
</reference>
<feature type="chain" id="PRO_5029512662" description="Formin-like protein" evidence="5">
    <location>
        <begin position="27"/>
        <end position="892"/>
    </location>
</feature>
<proteinExistence type="inferred from homology"/>
<evidence type="ECO:0000256" key="5">
    <source>
        <dbReference type="SAM" id="SignalP"/>
    </source>
</evidence>
<dbReference type="EMBL" id="JACGCM010001009">
    <property type="protein sequence ID" value="KAF6163005.1"/>
    <property type="molecule type" value="Genomic_DNA"/>
</dbReference>
<dbReference type="PROSITE" id="PS51444">
    <property type="entry name" value="FH2"/>
    <property type="match status" value="1"/>
</dbReference>
<feature type="compositionally biased region" description="Pro residues" evidence="3">
    <location>
        <begin position="376"/>
        <end position="386"/>
    </location>
</feature>
<keyword evidence="8" id="KW-1185">Reference proteome</keyword>
<comment type="caution">
    <text evidence="7">The sequence shown here is derived from an EMBL/GenBank/DDBJ whole genome shotgun (WGS) entry which is preliminary data.</text>
</comment>
<accession>A0A7J7N783</accession>